<dbReference type="Gene3D" id="3.40.50.1010">
    <property type="entry name" value="5'-nuclease"/>
    <property type="match status" value="1"/>
</dbReference>
<dbReference type="RefSeq" id="WP_017749535.1">
    <property type="nucleotide sequence ID" value="NZ_KQ976354.1"/>
</dbReference>
<dbReference type="AlphaFoldDB" id="A0A139X6X5"/>
<feature type="domain" description="PIN" evidence="2">
    <location>
        <begin position="4"/>
        <end position="122"/>
    </location>
</feature>
<protein>
    <submittedName>
        <fullName evidence="3">Twitching motility protein PilT</fullName>
    </submittedName>
</protein>
<dbReference type="SUPFAM" id="SSF88723">
    <property type="entry name" value="PIN domain-like"/>
    <property type="match status" value="1"/>
</dbReference>
<dbReference type="PANTHER" id="PTHR35901">
    <property type="entry name" value="RIBONUCLEASE VAPC3"/>
    <property type="match status" value="1"/>
</dbReference>
<dbReference type="OrthoDB" id="459975at2"/>
<accession>A0A139X6X5</accession>
<organism evidence="3 4">
    <name type="scientific">Scytonema hofmannii PCC 7110</name>
    <dbReference type="NCBI Taxonomy" id="128403"/>
    <lineage>
        <taxon>Bacteria</taxon>
        <taxon>Bacillati</taxon>
        <taxon>Cyanobacteriota</taxon>
        <taxon>Cyanophyceae</taxon>
        <taxon>Nostocales</taxon>
        <taxon>Scytonemataceae</taxon>
        <taxon>Scytonema</taxon>
    </lineage>
</organism>
<evidence type="ECO:0000256" key="1">
    <source>
        <dbReference type="ARBA" id="ARBA00022842"/>
    </source>
</evidence>
<dbReference type="CDD" id="cd09873">
    <property type="entry name" value="PIN_Pae0151-like"/>
    <property type="match status" value="1"/>
</dbReference>
<dbReference type="InterPro" id="IPR029060">
    <property type="entry name" value="PIN-like_dom_sf"/>
</dbReference>
<comment type="caution">
    <text evidence="3">The sequence shown here is derived from an EMBL/GenBank/DDBJ whole genome shotgun (WGS) entry which is preliminary data.</text>
</comment>
<name>A0A139X6X5_9CYAN</name>
<evidence type="ECO:0000313" key="4">
    <source>
        <dbReference type="Proteomes" id="UP000076925"/>
    </source>
</evidence>
<evidence type="ECO:0000259" key="2">
    <source>
        <dbReference type="Pfam" id="PF01850"/>
    </source>
</evidence>
<gene>
    <name evidence="3" type="ORF">WA1_26755</name>
</gene>
<dbReference type="EMBL" id="ANNX02000029">
    <property type="protein sequence ID" value="KYC40415.1"/>
    <property type="molecule type" value="Genomic_DNA"/>
</dbReference>
<dbReference type="InterPro" id="IPR044153">
    <property type="entry name" value="PIN_Pae0151-like"/>
</dbReference>
<sequence length="139" mass="15595">MSRYVVDASVAIKWFLPQVYADSARSLLAGDHSLLVPDLLYTEVGSILWKEVRFGLGTAEEARRVVTVLNALPLEVYPSKAFMSLTLDIALQTQRTVYDSLYLALATTQKCQMVTADRKFYNALTSSTFATHILWVEDI</sequence>
<proteinExistence type="predicted"/>
<dbReference type="InterPro" id="IPR002716">
    <property type="entry name" value="PIN_dom"/>
</dbReference>
<keyword evidence="4" id="KW-1185">Reference proteome</keyword>
<evidence type="ECO:0000313" key="3">
    <source>
        <dbReference type="EMBL" id="KYC40415.1"/>
    </source>
</evidence>
<dbReference type="Pfam" id="PF01850">
    <property type="entry name" value="PIN"/>
    <property type="match status" value="1"/>
</dbReference>
<dbReference type="InterPro" id="IPR051619">
    <property type="entry name" value="TypeII_TA_RNase_PINc/VapC"/>
</dbReference>
<dbReference type="STRING" id="128403.WA1_26755"/>
<keyword evidence="1" id="KW-0460">Magnesium</keyword>
<dbReference type="PANTHER" id="PTHR35901:SF1">
    <property type="entry name" value="EXONUCLEASE VAPC9"/>
    <property type="match status" value="1"/>
</dbReference>
<dbReference type="Proteomes" id="UP000076925">
    <property type="component" value="Unassembled WGS sequence"/>
</dbReference>
<reference evidence="3 4" key="1">
    <citation type="journal article" date="2013" name="Genome Biol. Evol.">
        <title>Genomes of Stigonematalean cyanobacteria (subsection V) and the evolution of oxygenic photosynthesis from prokaryotes to plastids.</title>
        <authorList>
            <person name="Dagan T."/>
            <person name="Roettger M."/>
            <person name="Stucken K."/>
            <person name="Landan G."/>
            <person name="Koch R."/>
            <person name="Major P."/>
            <person name="Gould S.B."/>
            <person name="Goremykin V.V."/>
            <person name="Rippka R."/>
            <person name="Tandeau de Marsac N."/>
            <person name="Gugger M."/>
            <person name="Lockhart P.J."/>
            <person name="Allen J.F."/>
            <person name="Brune I."/>
            <person name="Maus I."/>
            <person name="Puhler A."/>
            <person name="Martin W.F."/>
        </authorList>
    </citation>
    <scope>NUCLEOTIDE SEQUENCE [LARGE SCALE GENOMIC DNA]</scope>
    <source>
        <strain evidence="3 4">PCC 7110</strain>
    </source>
</reference>